<organism evidence="1">
    <name type="scientific">uncultured Caudovirales phage</name>
    <dbReference type="NCBI Taxonomy" id="2100421"/>
    <lineage>
        <taxon>Viruses</taxon>
        <taxon>Duplodnaviria</taxon>
        <taxon>Heunggongvirae</taxon>
        <taxon>Uroviricota</taxon>
        <taxon>Caudoviricetes</taxon>
        <taxon>Peduoviridae</taxon>
        <taxon>Maltschvirus</taxon>
        <taxon>Maltschvirus maltsch</taxon>
    </lineage>
</organism>
<protein>
    <submittedName>
        <fullName evidence="1">Uncharacterized protein</fullName>
    </submittedName>
</protein>
<proteinExistence type="predicted"/>
<evidence type="ECO:0000313" key="1">
    <source>
        <dbReference type="EMBL" id="CAB4154630.1"/>
    </source>
</evidence>
<gene>
    <name evidence="1" type="ORF">UFOVP653_16</name>
</gene>
<sequence>MRYLFRTRLNKTARGGFSGGRFFGVLQRLQRNAAEGNEELLDLIERKFPERRHDEIHLLKVQRVVDRYLIRIHLLPFVWLR</sequence>
<reference evidence="1" key="1">
    <citation type="submission" date="2020-04" db="EMBL/GenBank/DDBJ databases">
        <authorList>
            <person name="Chiriac C."/>
            <person name="Salcher M."/>
            <person name="Ghai R."/>
            <person name="Kavagutti S V."/>
        </authorList>
    </citation>
    <scope>NUCLEOTIDE SEQUENCE</scope>
</reference>
<dbReference type="EMBL" id="LR796613">
    <property type="protein sequence ID" value="CAB4154630.1"/>
    <property type="molecule type" value="Genomic_DNA"/>
</dbReference>
<name>A0A6J5N542_9CAUD</name>
<accession>A0A6J5N542</accession>